<dbReference type="AlphaFoldDB" id="A0A132BVI9"/>
<organism evidence="3 4">
    <name type="scientific">Tritonibacter horizontis</name>
    <dbReference type="NCBI Taxonomy" id="1768241"/>
    <lineage>
        <taxon>Bacteria</taxon>
        <taxon>Pseudomonadati</taxon>
        <taxon>Pseudomonadota</taxon>
        <taxon>Alphaproteobacteria</taxon>
        <taxon>Rhodobacterales</taxon>
        <taxon>Paracoccaceae</taxon>
        <taxon>Tritonibacter</taxon>
    </lineage>
</organism>
<protein>
    <recommendedName>
        <fullName evidence="2">YjiS-like domain-containing protein</fullName>
    </recommendedName>
</protein>
<keyword evidence="4" id="KW-1185">Reference proteome</keyword>
<evidence type="ECO:0000313" key="4">
    <source>
        <dbReference type="Proteomes" id="UP000068382"/>
    </source>
</evidence>
<name>A0A132BVI9_9RHOB</name>
<evidence type="ECO:0000259" key="2">
    <source>
        <dbReference type="Pfam" id="PF06568"/>
    </source>
</evidence>
<feature type="transmembrane region" description="Helical" evidence="1">
    <location>
        <begin position="16"/>
        <end position="34"/>
    </location>
</feature>
<dbReference type="InterPro" id="IPR009506">
    <property type="entry name" value="YjiS-like"/>
</dbReference>
<evidence type="ECO:0000256" key="1">
    <source>
        <dbReference type="SAM" id="Phobius"/>
    </source>
</evidence>
<gene>
    <name evidence="3" type="ORF">TRIHO_26870</name>
</gene>
<dbReference type="PATRIC" id="fig|1768241.3.peg.2811"/>
<comment type="caution">
    <text evidence="3">The sequence shown here is derived from an EMBL/GenBank/DDBJ whole genome shotgun (WGS) entry which is preliminary data.</text>
</comment>
<proteinExistence type="predicted"/>
<accession>A0A132BVI9</accession>
<keyword evidence="1" id="KW-0472">Membrane</keyword>
<keyword evidence="1" id="KW-1133">Transmembrane helix</keyword>
<dbReference type="RefSeq" id="WP_068244550.1">
    <property type="nucleotide sequence ID" value="NZ_LPUY01000075.1"/>
</dbReference>
<feature type="domain" description="YjiS-like" evidence="2">
    <location>
        <begin position="29"/>
        <end position="63"/>
    </location>
</feature>
<dbReference type="OrthoDB" id="8116725at2"/>
<dbReference type="EMBL" id="LPUY01000075">
    <property type="protein sequence ID" value="KUP92383.1"/>
    <property type="molecule type" value="Genomic_DNA"/>
</dbReference>
<reference evidence="3 4" key="1">
    <citation type="submission" date="2015-12" db="EMBL/GenBank/DDBJ databases">
        <title>Genome sequence of the marine Rhodobacteraceae strain O3.65, Candidatus Tritonibacter horizontis.</title>
        <authorList>
            <person name="Poehlein A."/>
            <person name="Giebel H.A."/>
            <person name="Voget S."/>
            <person name="Brinkhoff T."/>
        </authorList>
    </citation>
    <scope>NUCLEOTIDE SEQUENCE [LARGE SCALE GENOMIC DNA]</scope>
    <source>
        <strain evidence="3 4">O3.65</strain>
    </source>
</reference>
<sequence length="72" mass="7575">MAAIDTTRTAQGTLGLIGRIGALASTIYATVMVWNDLRMTRNALGALTDRELSDIGLIRGDIDALGSDSPLI</sequence>
<dbReference type="Proteomes" id="UP000068382">
    <property type="component" value="Unassembled WGS sequence"/>
</dbReference>
<evidence type="ECO:0000313" key="3">
    <source>
        <dbReference type="EMBL" id="KUP92383.1"/>
    </source>
</evidence>
<keyword evidence="1" id="KW-0812">Transmembrane</keyword>
<dbReference type="Pfam" id="PF06568">
    <property type="entry name" value="YjiS-like"/>
    <property type="match status" value="1"/>
</dbReference>